<reference evidence="9 10" key="1">
    <citation type="submission" date="2023-02" db="EMBL/GenBank/DDBJ databases">
        <title>Complete genome sequence of a novel bacterium Oceanimonas sp. NTOU-MSR1 isolated from marine coast sediment.</title>
        <authorList>
            <person name="Yang H.-T."/>
            <person name="Chen Y.-L."/>
            <person name="Ho Y.-N."/>
        </authorList>
    </citation>
    <scope>NUCLEOTIDE SEQUENCE [LARGE SCALE GENOMIC DNA]</scope>
    <source>
        <strain evidence="9 10">NTOU-MSR1</strain>
    </source>
</reference>
<evidence type="ECO:0000256" key="1">
    <source>
        <dbReference type="ARBA" id="ARBA00022679"/>
    </source>
</evidence>
<keyword evidence="2 5" id="KW-0479">Metal-binding</keyword>
<dbReference type="AlphaFoldDB" id="A0AA50KQ01"/>
<feature type="binding site" evidence="5 6">
    <location>
        <position position="181"/>
    </location>
    <ligand>
        <name>Zn(2+)</name>
        <dbReference type="ChEBI" id="CHEBI:29105"/>
    </ligand>
</feature>
<dbReference type="InterPro" id="IPR026591">
    <property type="entry name" value="Sirtuin_cat_small_dom_sf"/>
</dbReference>
<dbReference type="PANTHER" id="PTHR11085:SF10">
    <property type="entry name" value="NAD-DEPENDENT PROTEIN DEACYLASE SIRTUIN-5, MITOCHONDRIAL-RELATED"/>
    <property type="match status" value="1"/>
</dbReference>
<dbReference type="EMBL" id="CP118224">
    <property type="protein sequence ID" value="WMC11007.1"/>
    <property type="molecule type" value="Genomic_DNA"/>
</dbReference>
<dbReference type="InterPro" id="IPR050134">
    <property type="entry name" value="NAD-dep_sirtuin_deacylases"/>
</dbReference>
<dbReference type="PANTHER" id="PTHR11085">
    <property type="entry name" value="NAD-DEPENDENT PROTEIN DEACYLASE SIRTUIN-5, MITOCHONDRIAL-RELATED"/>
    <property type="match status" value="1"/>
</dbReference>
<gene>
    <name evidence="5" type="primary">cobB</name>
    <name evidence="9" type="ORF">PU634_01180</name>
</gene>
<comment type="caution">
    <text evidence="5">Lacks conserved residue(s) required for the propagation of feature annotation.</text>
</comment>
<evidence type="ECO:0000313" key="9">
    <source>
        <dbReference type="EMBL" id="WMC11007.1"/>
    </source>
</evidence>
<sequence length="298" mass="33107">MMQKPHSGLIEFIQAHPRLLVLTGAGISTDSGIPDYRDHQGQWKRRQPVQHPDFMGCEHTRKRYWGRSLVGWPVMRDARPNLAHSALAQLEQLGHVSLLVTQNVDGLHQRAGSEKVVDLHGRSDQVICMSCHYRCSREETHRRSAELNPDFIHYTAATAPDGDADLDVDFSRFRIPECHRCGGILKPDVVFFGDNVPRQRVLDSLNALEAADGLLVIGSSLMVYSGFRFCRKAQEWNKPIAALTLGKTRADELLSLKLNAPITPLLQATLNGLASRKPSTDSSDHSGPRAGIHNGTSR</sequence>
<dbReference type="NCBIfam" id="NF003738">
    <property type="entry name" value="PRK05333.1"/>
    <property type="match status" value="1"/>
</dbReference>
<feature type="binding site" evidence="5">
    <location>
        <begin position="218"/>
        <end position="220"/>
    </location>
    <ligand>
        <name>NAD(+)</name>
        <dbReference type="ChEBI" id="CHEBI:57540"/>
    </ligand>
</feature>
<comment type="function">
    <text evidence="5">NAD-dependent protein deacetylase which modulates the activities of several enzymes which are inactive in their acetylated form.</text>
</comment>
<dbReference type="InterPro" id="IPR003000">
    <property type="entry name" value="Sirtuin"/>
</dbReference>
<keyword evidence="1 5" id="KW-0808">Transferase</keyword>
<feature type="binding site" evidence="5">
    <location>
        <begin position="102"/>
        <end position="105"/>
    </location>
    <ligand>
        <name>NAD(+)</name>
        <dbReference type="ChEBI" id="CHEBI:57540"/>
    </ligand>
</feature>
<evidence type="ECO:0000313" key="10">
    <source>
        <dbReference type="Proteomes" id="UP001223802"/>
    </source>
</evidence>
<dbReference type="SUPFAM" id="SSF52467">
    <property type="entry name" value="DHS-like NAD/FAD-binding domain"/>
    <property type="match status" value="1"/>
</dbReference>
<dbReference type="GO" id="GO:0005737">
    <property type="term" value="C:cytoplasm"/>
    <property type="evidence" value="ECO:0007669"/>
    <property type="project" value="UniProtKB-SubCell"/>
</dbReference>
<dbReference type="GO" id="GO:0070403">
    <property type="term" value="F:NAD+ binding"/>
    <property type="evidence" value="ECO:0007669"/>
    <property type="project" value="UniProtKB-UniRule"/>
</dbReference>
<dbReference type="PROSITE" id="PS50305">
    <property type="entry name" value="SIRTUIN"/>
    <property type="match status" value="1"/>
</dbReference>
<evidence type="ECO:0000256" key="2">
    <source>
        <dbReference type="ARBA" id="ARBA00022723"/>
    </source>
</evidence>
<dbReference type="GO" id="GO:0017136">
    <property type="term" value="F:histone deacetylase activity, NAD-dependent"/>
    <property type="evidence" value="ECO:0007669"/>
    <property type="project" value="TreeGrafter"/>
</dbReference>
<dbReference type="KEGG" id="ope:PU634_01180"/>
<comment type="similarity">
    <text evidence="5">Belongs to the sirtuin family. Class II subfamily.</text>
</comment>
<keyword evidence="3 5" id="KW-0862">Zinc</keyword>
<dbReference type="HAMAP" id="MF_01967">
    <property type="entry name" value="Sirtuin_ClassII"/>
    <property type="match status" value="1"/>
</dbReference>
<feature type="binding site" evidence="5">
    <location>
        <position position="262"/>
    </location>
    <ligand>
        <name>NAD(+)</name>
        <dbReference type="ChEBI" id="CHEBI:57540"/>
    </ligand>
</feature>
<dbReference type="InterPro" id="IPR026587">
    <property type="entry name" value="Sirtuin_class_II"/>
</dbReference>
<feature type="binding site" evidence="5 6">
    <location>
        <position position="131"/>
    </location>
    <ligand>
        <name>Zn(2+)</name>
        <dbReference type="ChEBI" id="CHEBI:29105"/>
    </ligand>
</feature>
<evidence type="ECO:0000256" key="3">
    <source>
        <dbReference type="ARBA" id="ARBA00022833"/>
    </source>
</evidence>
<evidence type="ECO:0000256" key="5">
    <source>
        <dbReference type="HAMAP-Rule" id="MF_01967"/>
    </source>
</evidence>
<evidence type="ECO:0000256" key="7">
    <source>
        <dbReference type="SAM" id="MobiDB-lite"/>
    </source>
</evidence>
<keyword evidence="10" id="KW-1185">Reference proteome</keyword>
<dbReference type="RefSeq" id="WP_306762259.1">
    <property type="nucleotide sequence ID" value="NZ_CP118224.1"/>
</dbReference>
<organism evidence="9 10">
    <name type="scientific">Oceanimonas pelagia</name>
    <dbReference type="NCBI Taxonomy" id="3028314"/>
    <lineage>
        <taxon>Bacteria</taxon>
        <taxon>Pseudomonadati</taxon>
        <taxon>Pseudomonadota</taxon>
        <taxon>Gammaproteobacteria</taxon>
        <taxon>Aeromonadales</taxon>
        <taxon>Aeromonadaceae</taxon>
        <taxon>Oceanimonas</taxon>
    </lineage>
</organism>
<feature type="binding site" evidence="5 6">
    <location>
        <position position="128"/>
    </location>
    <ligand>
        <name>Zn(2+)</name>
        <dbReference type="ChEBI" id="CHEBI:29105"/>
    </ligand>
</feature>
<accession>A0AA50KQ01</accession>
<comment type="cofactor">
    <cofactor evidence="5">
        <name>Zn(2+)</name>
        <dbReference type="ChEBI" id="CHEBI:29105"/>
    </cofactor>
    <text evidence="5">Binds 1 zinc ion per subunit.</text>
</comment>
<feature type="compositionally biased region" description="Basic and acidic residues" evidence="7">
    <location>
        <begin position="278"/>
        <end position="287"/>
    </location>
</feature>
<dbReference type="Gene3D" id="3.40.50.1220">
    <property type="entry name" value="TPP-binding domain"/>
    <property type="match status" value="1"/>
</dbReference>
<dbReference type="Gene3D" id="3.30.1600.10">
    <property type="entry name" value="SIR2/SIRT2 'Small Domain"/>
    <property type="match status" value="1"/>
</dbReference>
<feature type="domain" description="Deacetylase sirtuin-type" evidence="8">
    <location>
        <begin position="1"/>
        <end position="269"/>
    </location>
</feature>
<name>A0AA50KQ01_9GAMM</name>
<evidence type="ECO:0000259" key="8">
    <source>
        <dbReference type="PROSITE" id="PS50305"/>
    </source>
</evidence>
<feature type="active site" description="Proton acceptor" evidence="5 6">
    <location>
        <position position="120"/>
    </location>
</feature>
<comment type="subcellular location">
    <subcellularLocation>
        <location evidence="5">Cytoplasm</location>
    </subcellularLocation>
</comment>
<dbReference type="Proteomes" id="UP001223802">
    <property type="component" value="Chromosome"/>
</dbReference>
<proteinExistence type="inferred from homology"/>
<dbReference type="Pfam" id="PF02146">
    <property type="entry name" value="SIR2"/>
    <property type="match status" value="1"/>
</dbReference>
<dbReference type="InterPro" id="IPR026590">
    <property type="entry name" value="Ssirtuin_cat_dom"/>
</dbReference>
<feature type="binding site" evidence="5 6">
    <location>
        <position position="178"/>
    </location>
    <ligand>
        <name>Zn(2+)</name>
        <dbReference type="ChEBI" id="CHEBI:29105"/>
    </ligand>
</feature>
<dbReference type="GO" id="GO:0008270">
    <property type="term" value="F:zinc ion binding"/>
    <property type="evidence" value="ECO:0007669"/>
    <property type="project" value="UniProtKB-UniRule"/>
</dbReference>
<dbReference type="CDD" id="cd01409">
    <property type="entry name" value="SIRT4"/>
    <property type="match status" value="1"/>
</dbReference>
<evidence type="ECO:0000256" key="4">
    <source>
        <dbReference type="ARBA" id="ARBA00023027"/>
    </source>
</evidence>
<comment type="catalytic activity">
    <reaction evidence="5">
        <text>N(6)-acetyl-L-lysyl-[protein] + NAD(+) + H2O = 2''-O-acetyl-ADP-D-ribose + nicotinamide + L-lysyl-[protein]</text>
        <dbReference type="Rhea" id="RHEA:43636"/>
        <dbReference type="Rhea" id="RHEA-COMP:9752"/>
        <dbReference type="Rhea" id="RHEA-COMP:10731"/>
        <dbReference type="ChEBI" id="CHEBI:15377"/>
        <dbReference type="ChEBI" id="CHEBI:17154"/>
        <dbReference type="ChEBI" id="CHEBI:29969"/>
        <dbReference type="ChEBI" id="CHEBI:57540"/>
        <dbReference type="ChEBI" id="CHEBI:61930"/>
        <dbReference type="ChEBI" id="CHEBI:83767"/>
        <dbReference type="EC" id="2.3.1.286"/>
    </reaction>
</comment>
<evidence type="ECO:0000256" key="6">
    <source>
        <dbReference type="PROSITE-ProRule" id="PRU00236"/>
    </source>
</evidence>
<keyword evidence="4 5" id="KW-0520">NAD</keyword>
<protein>
    <recommendedName>
        <fullName evidence="5">NAD-dependent protein deacetylase</fullName>
        <ecNumber evidence="5">2.3.1.286</ecNumber>
    </recommendedName>
    <alternativeName>
        <fullName evidence="5">Regulatory protein SIR2 homolog</fullName>
    </alternativeName>
</protein>
<keyword evidence="5" id="KW-0963">Cytoplasm</keyword>
<feature type="region of interest" description="Disordered" evidence="7">
    <location>
        <begin position="273"/>
        <end position="298"/>
    </location>
</feature>
<dbReference type="InterPro" id="IPR029035">
    <property type="entry name" value="DHS-like_NAD/FAD-binding_dom"/>
</dbReference>
<dbReference type="EC" id="2.3.1.286" evidence="5"/>